<dbReference type="SMART" id="SM00717">
    <property type="entry name" value="SANT"/>
    <property type="match status" value="1"/>
</dbReference>
<reference evidence="11 12" key="1">
    <citation type="journal article" date="2020" name="Nat. Commun.">
        <title>Genome of Tripterygium wilfordii and identification of cytochrome P450 involved in triptolide biosynthesis.</title>
        <authorList>
            <person name="Tu L."/>
            <person name="Su P."/>
            <person name="Zhang Z."/>
            <person name="Gao L."/>
            <person name="Wang J."/>
            <person name="Hu T."/>
            <person name="Zhou J."/>
            <person name="Zhang Y."/>
            <person name="Zhao Y."/>
            <person name="Liu Y."/>
            <person name="Song Y."/>
            <person name="Tong Y."/>
            <person name="Lu Y."/>
            <person name="Yang J."/>
            <person name="Xu C."/>
            <person name="Jia M."/>
            <person name="Peters R.J."/>
            <person name="Huang L."/>
            <person name="Gao W."/>
        </authorList>
    </citation>
    <scope>NUCLEOTIDE SEQUENCE [LARGE SCALE GENOMIC DNA]</scope>
    <source>
        <strain evidence="12">cv. XIE 37</strain>
        <tissue evidence="11">Leaf</tissue>
    </source>
</reference>
<dbReference type="InterPro" id="IPR003676">
    <property type="entry name" value="SAUR_fam"/>
</dbReference>
<feature type="region of interest" description="Disordered" evidence="8">
    <location>
        <begin position="205"/>
        <end position="256"/>
    </location>
</feature>
<keyword evidence="6" id="KW-0804">Transcription</keyword>
<comment type="similarity">
    <text evidence="2">Belongs to the ARG7 family.</text>
</comment>
<dbReference type="Pfam" id="PF00249">
    <property type="entry name" value="Myb_DNA-binding"/>
    <property type="match status" value="1"/>
</dbReference>
<evidence type="ECO:0000256" key="4">
    <source>
        <dbReference type="ARBA" id="ARBA00023015"/>
    </source>
</evidence>
<protein>
    <submittedName>
        <fullName evidence="11">Protein ODORANT1-like</fullName>
    </submittedName>
</protein>
<evidence type="ECO:0000256" key="8">
    <source>
        <dbReference type="SAM" id="MobiDB-lite"/>
    </source>
</evidence>
<keyword evidence="3" id="KW-0677">Repeat</keyword>
<feature type="domain" description="Myb-like" evidence="9">
    <location>
        <begin position="153"/>
        <end position="193"/>
    </location>
</feature>
<organism evidence="11 12">
    <name type="scientific">Tripterygium wilfordii</name>
    <name type="common">Thunder God vine</name>
    <dbReference type="NCBI Taxonomy" id="458696"/>
    <lineage>
        <taxon>Eukaryota</taxon>
        <taxon>Viridiplantae</taxon>
        <taxon>Streptophyta</taxon>
        <taxon>Embryophyta</taxon>
        <taxon>Tracheophyta</taxon>
        <taxon>Spermatophyta</taxon>
        <taxon>Magnoliopsida</taxon>
        <taxon>eudicotyledons</taxon>
        <taxon>Gunneridae</taxon>
        <taxon>Pentapetalae</taxon>
        <taxon>rosids</taxon>
        <taxon>fabids</taxon>
        <taxon>Celastrales</taxon>
        <taxon>Celastraceae</taxon>
        <taxon>Tripterygium</taxon>
    </lineage>
</organism>
<evidence type="ECO:0000256" key="5">
    <source>
        <dbReference type="ARBA" id="ARBA00023125"/>
    </source>
</evidence>
<dbReference type="SUPFAM" id="SSF46689">
    <property type="entry name" value="Homeodomain-like"/>
    <property type="match status" value="1"/>
</dbReference>
<dbReference type="Pfam" id="PF02519">
    <property type="entry name" value="Auxin_inducible"/>
    <property type="match status" value="1"/>
</dbReference>
<dbReference type="InterPro" id="IPR009057">
    <property type="entry name" value="Homeodomain-like_sf"/>
</dbReference>
<dbReference type="GO" id="GO:0005634">
    <property type="term" value="C:nucleus"/>
    <property type="evidence" value="ECO:0007669"/>
    <property type="project" value="UniProtKB-SubCell"/>
</dbReference>
<proteinExistence type="inferred from homology"/>
<name>A0A7J7CK49_TRIWF</name>
<dbReference type="PROSITE" id="PS51294">
    <property type="entry name" value="HTH_MYB"/>
    <property type="match status" value="1"/>
</dbReference>
<keyword evidence="7" id="KW-0539">Nucleus</keyword>
<evidence type="ECO:0000256" key="7">
    <source>
        <dbReference type="ARBA" id="ARBA00023242"/>
    </source>
</evidence>
<accession>A0A7J7CK49</accession>
<dbReference type="CDD" id="cd00167">
    <property type="entry name" value="SANT"/>
    <property type="match status" value="1"/>
</dbReference>
<evidence type="ECO:0000256" key="1">
    <source>
        <dbReference type="ARBA" id="ARBA00004123"/>
    </source>
</evidence>
<dbReference type="GO" id="GO:0009733">
    <property type="term" value="P:response to auxin"/>
    <property type="evidence" value="ECO:0007669"/>
    <property type="project" value="InterPro"/>
</dbReference>
<dbReference type="Gene3D" id="1.10.10.60">
    <property type="entry name" value="Homeodomain-like"/>
    <property type="match status" value="1"/>
</dbReference>
<feature type="domain" description="HTH myb-type" evidence="10">
    <location>
        <begin position="155"/>
        <end position="197"/>
    </location>
</feature>
<evidence type="ECO:0000313" key="12">
    <source>
        <dbReference type="Proteomes" id="UP000593562"/>
    </source>
</evidence>
<evidence type="ECO:0000259" key="10">
    <source>
        <dbReference type="PROSITE" id="PS51294"/>
    </source>
</evidence>
<evidence type="ECO:0000256" key="6">
    <source>
        <dbReference type="ARBA" id="ARBA00023163"/>
    </source>
</evidence>
<dbReference type="FunFam" id="1.10.10.60:FF:000394">
    <property type="entry name" value="MYB transcription factor"/>
    <property type="match status" value="1"/>
</dbReference>
<gene>
    <name evidence="11" type="ORF">HS088_TW16G00881</name>
</gene>
<evidence type="ECO:0000256" key="3">
    <source>
        <dbReference type="ARBA" id="ARBA00022737"/>
    </source>
</evidence>
<sequence>MKKFRYFRLGRKLVRVFKWIIRPRRKKTRYHSSDHRTRQNPISKICDFAQYMRRLCCCNSDSGYITLGQQHDPVPAVPKGHLVVYIGQLGGEPKRVVVPVMYFNHPLFVDLLKEAERVYGFNQPGGITIPCEISEFERVRTRIASWHHYRRRKNEEQLVIDLHARLGNRWSKIAARLQGRTDNEIKNHWNTHIKKKLLKMGIDPVTHEPLHDNHKPKPGDELSSSHANHHRMPESGDNNNSSSSPTENCSSSTTTTTTNICTDETLLNSLWMDDDQHPLVDVISCNNNNNHLLPPVMENHGETVPSLPSLEDDCAFLFDCQDFGVHDYGLDYCFSDINEFSTGLNSLEMTNKH</sequence>
<dbReference type="GO" id="GO:0000976">
    <property type="term" value="F:transcription cis-regulatory region binding"/>
    <property type="evidence" value="ECO:0007669"/>
    <property type="project" value="UniProtKB-ARBA"/>
</dbReference>
<dbReference type="PANTHER" id="PTHR47994">
    <property type="entry name" value="F14D16.11-RELATED"/>
    <property type="match status" value="1"/>
</dbReference>
<dbReference type="FunCoup" id="A0A7J7CK49">
    <property type="interactions" value="1"/>
</dbReference>
<dbReference type="Proteomes" id="UP000593562">
    <property type="component" value="Unassembled WGS sequence"/>
</dbReference>
<evidence type="ECO:0000256" key="2">
    <source>
        <dbReference type="ARBA" id="ARBA00006974"/>
    </source>
</evidence>
<dbReference type="PANTHER" id="PTHR47994:SF5">
    <property type="entry name" value="F14D16.11-RELATED"/>
    <property type="match status" value="1"/>
</dbReference>
<dbReference type="InParanoid" id="A0A7J7CK49"/>
<comment type="subcellular location">
    <subcellularLocation>
        <location evidence="1">Nucleus</location>
    </subcellularLocation>
</comment>
<dbReference type="InterPro" id="IPR015495">
    <property type="entry name" value="Myb_TF_plants"/>
</dbReference>
<feature type="compositionally biased region" description="Low complexity" evidence="8">
    <location>
        <begin position="238"/>
        <end position="256"/>
    </location>
</feature>
<keyword evidence="12" id="KW-1185">Reference proteome</keyword>
<evidence type="ECO:0000259" key="9">
    <source>
        <dbReference type="PROSITE" id="PS50090"/>
    </source>
</evidence>
<dbReference type="EMBL" id="JAAARO010000016">
    <property type="protein sequence ID" value="KAF5734432.1"/>
    <property type="molecule type" value="Genomic_DNA"/>
</dbReference>
<dbReference type="PROSITE" id="PS50090">
    <property type="entry name" value="MYB_LIKE"/>
    <property type="match status" value="1"/>
</dbReference>
<keyword evidence="5" id="KW-0238">DNA-binding</keyword>
<comment type="caution">
    <text evidence="11">The sequence shown here is derived from an EMBL/GenBank/DDBJ whole genome shotgun (WGS) entry which is preliminary data.</text>
</comment>
<dbReference type="AlphaFoldDB" id="A0A7J7CK49"/>
<dbReference type="InterPro" id="IPR001005">
    <property type="entry name" value="SANT/Myb"/>
</dbReference>
<evidence type="ECO:0000313" key="11">
    <source>
        <dbReference type="EMBL" id="KAF5734432.1"/>
    </source>
</evidence>
<keyword evidence="4" id="KW-0805">Transcription regulation</keyword>
<feature type="compositionally biased region" description="Basic and acidic residues" evidence="8">
    <location>
        <begin position="205"/>
        <end position="220"/>
    </location>
</feature>
<dbReference type="InterPro" id="IPR017930">
    <property type="entry name" value="Myb_dom"/>
</dbReference>